<organism evidence="2 3">
    <name type="scientific">Plastoroseomonas hellenica</name>
    <dbReference type="NCBI Taxonomy" id="2687306"/>
    <lineage>
        <taxon>Bacteria</taxon>
        <taxon>Pseudomonadati</taxon>
        <taxon>Pseudomonadota</taxon>
        <taxon>Alphaproteobacteria</taxon>
        <taxon>Acetobacterales</taxon>
        <taxon>Acetobacteraceae</taxon>
        <taxon>Plastoroseomonas</taxon>
    </lineage>
</organism>
<gene>
    <name evidence="2" type="ORF">GXW71_27145</name>
</gene>
<comment type="caution">
    <text evidence="2">The sequence shown here is derived from an EMBL/GenBank/DDBJ whole genome shotgun (WGS) entry which is preliminary data.</text>
</comment>
<dbReference type="InterPro" id="IPR000182">
    <property type="entry name" value="GNAT_dom"/>
</dbReference>
<dbReference type="CDD" id="cd04301">
    <property type="entry name" value="NAT_SF"/>
    <property type="match status" value="1"/>
</dbReference>
<dbReference type="PANTHER" id="PTHR43072">
    <property type="entry name" value="N-ACETYLTRANSFERASE"/>
    <property type="match status" value="1"/>
</dbReference>
<dbReference type="InterPro" id="IPR056935">
    <property type="entry name" value="Rv0428c-like_C"/>
</dbReference>
<accession>A0ABS5F664</accession>
<feature type="domain" description="N-acetyltransferase" evidence="1">
    <location>
        <begin position="118"/>
        <end position="256"/>
    </location>
</feature>
<keyword evidence="3" id="KW-1185">Reference proteome</keyword>
<reference evidence="3" key="1">
    <citation type="journal article" date="2021" name="Syst. Appl. Microbiol.">
        <title>Roseomonas hellenica sp. nov., isolated from roots of wild-growing Alkanna tinctoria.</title>
        <authorList>
            <person name="Rat A."/>
            <person name="Naranjo H.D."/>
            <person name="Lebbe L."/>
            <person name="Cnockaert M."/>
            <person name="Krigas N."/>
            <person name="Grigoriadou K."/>
            <person name="Maloupa E."/>
            <person name="Willems A."/>
        </authorList>
    </citation>
    <scope>NUCLEOTIDE SEQUENCE [LARGE SCALE GENOMIC DNA]</scope>
    <source>
        <strain evidence="3">LMG 31523</strain>
    </source>
</reference>
<sequence>MDNRLPSVAALERAALTAIPAPRIAFDGPFVLRAFRGGTGRANAVSALDPAPDPDMPARIARIEALYAAQGIPLRFRSTPLDPAGLDPFLRDRGYSEKDETVILASAIDAIARPDPAVTVLDAPSAGWMAVIATAEYQTEARRAEKLESAPLLLAKGGWLLLREDGVDAASAALVVDGDLAGAFDLAVRPEFRRRGLARRILGAGAAWAAAQGARWLYAQVAAANTASRATFEGLGFREAYRYRYLEQIAGGRNRPEA</sequence>
<evidence type="ECO:0000259" key="1">
    <source>
        <dbReference type="PROSITE" id="PS51186"/>
    </source>
</evidence>
<dbReference type="InterPro" id="IPR016181">
    <property type="entry name" value="Acyl_CoA_acyltransferase"/>
</dbReference>
<dbReference type="Proteomes" id="UP001196870">
    <property type="component" value="Unassembled WGS sequence"/>
</dbReference>
<dbReference type="SUPFAM" id="SSF55729">
    <property type="entry name" value="Acyl-CoA N-acyltransferases (Nat)"/>
    <property type="match status" value="1"/>
</dbReference>
<dbReference type="PANTHER" id="PTHR43072:SF60">
    <property type="entry name" value="L-2,4-DIAMINOBUTYRIC ACID ACETYLTRANSFERASE"/>
    <property type="match status" value="1"/>
</dbReference>
<dbReference type="RefSeq" id="WP_211855838.1">
    <property type="nucleotide sequence ID" value="NZ_JAAGBB010000047.1"/>
</dbReference>
<dbReference type="EMBL" id="JAAGBB010000047">
    <property type="protein sequence ID" value="MBR0668060.1"/>
    <property type="molecule type" value="Genomic_DNA"/>
</dbReference>
<protein>
    <submittedName>
        <fullName evidence="2">GNAT family N-acetyltransferase</fullName>
    </submittedName>
</protein>
<proteinExistence type="predicted"/>
<dbReference type="PROSITE" id="PS51186">
    <property type="entry name" value="GNAT"/>
    <property type="match status" value="1"/>
</dbReference>
<dbReference type="Pfam" id="PF24553">
    <property type="entry name" value="Rv0428c_C"/>
    <property type="match status" value="1"/>
</dbReference>
<evidence type="ECO:0000313" key="3">
    <source>
        <dbReference type="Proteomes" id="UP001196870"/>
    </source>
</evidence>
<dbReference type="Gene3D" id="3.40.630.30">
    <property type="match status" value="1"/>
</dbReference>
<name>A0ABS5F664_9PROT</name>
<evidence type="ECO:0000313" key="2">
    <source>
        <dbReference type="EMBL" id="MBR0668060.1"/>
    </source>
</evidence>